<dbReference type="EMBL" id="NBSK02000004">
    <property type="protein sequence ID" value="KAJ0214561.1"/>
    <property type="molecule type" value="Genomic_DNA"/>
</dbReference>
<evidence type="ECO:0000313" key="3">
    <source>
        <dbReference type="Proteomes" id="UP000235145"/>
    </source>
</evidence>
<dbReference type="AlphaFoldDB" id="A0A9R1VXR6"/>
<sequence length="418" mass="47695">MGQISEELLRAGDENSALFLVLIIKNQRIQRIIGIKENGFWISNPATIKEVVVKHYVGRFAESIKPRPKFSSPKFKKLPPHAAKYLEEPFSLDEIKAAIWACGSDRASGSDGFSFALLKQHWEVIGGDFYFAVKHFEATWHIDRGCNSSFITLIPKVQDPITINDYRPISLIGCLYKTISKVLAKRVKKVVHLVVSNTQTTFVKNRHILDGPLILNEVISWIKKNKKKAFTFKAFDSLSWEYLDSNLRQMNFRSKWRTWTQACLSSARVSVLINGSTTSEFCMERGLRQGDPLSPFLFIIAAEEKGVFEGIQLPRLGPNISHLQYVDDVIFMGKWSPENIKNIIRILRCFELASGLKINLAKCKLYGFRIQSYEYETVARSCSCLIGSLPFSYLGLPVGVSMARMTHWRKIIERFKRG</sequence>
<dbReference type="InterPro" id="IPR043502">
    <property type="entry name" value="DNA/RNA_pol_sf"/>
</dbReference>
<reference evidence="2 3" key="1">
    <citation type="journal article" date="2017" name="Nat. Commun.">
        <title>Genome assembly with in vitro proximity ligation data and whole-genome triplication in lettuce.</title>
        <authorList>
            <person name="Reyes-Chin-Wo S."/>
            <person name="Wang Z."/>
            <person name="Yang X."/>
            <person name="Kozik A."/>
            <person name="Arikit S."/>
            <person name="Song C."/>
            <person name="Xia L."/>
            <person name="Froenicke L."/>
            <person name="Lavelle D.O."/>
            <person name="Truco M.J."/>
            <person name="Xia R."/>
            <person name="Zhu S."/>
            <person name="Xu C."/>
            <person name="Xu H."/>
            <person name="Xu X."/>
            <person name="Cox K."/>
            <person name="Korf I."/>
            <person name="Meyers B.C."/>
            <person name="Michelmore R.W."/>
        </authorList>
    </citation>
    <scope>NUCLEOTIDE SEQUENCE [LARGE SCALE GENOMIC DNA]</scope>
    <source>
        <strain evidence="3">cv. Salinas</strain>
        <tissue evidence="2">Seedlings</tissue>
    </source>
</reference>
<accession>A0A9R1VXR6</accession>
<protein>
    <recommendedName>
        <fullName evidence="1">Reverse transcriptase domain-containing protein</fullName>
    </recommendedName>
</protein>
<dbReference type="PANTHER" id="PTHR46890:SF50">
    <property type="entry name" value="RNA-DIRECTED DNA POLYMERASE, EUKARYOTA, REVERSE TRANSCRIPTASE ZINC-BINDING DOMAIN PROTEIN-RELATED"/>
    <property type="match status" value="1"/>
</dbReference>
<evidence type="ECO:0000313" key="2">
    <source>
        <dbReference type="EMBL" id="KAJ0214561.1"/>
    </source>
</evidence>
<dbReference type="SUPFAM" id="SSF56672">
    <property type="entry name" value="DNA/RNA polymerases"/>
    <property type="match status" value="1"/>
</dbReference>
<dbReference type="InterPro" id="IPR052343">
    <property type="entry name" value="Retrotransposon-Effector_Assoc"/>
</dbReference>
<dbReference type="Proteomes" id="UP000235145">
    <property type="component" value="Unassembled WGS sequence"/>
</dbReference>
<dbReference type="PANTHER" id="PTHR46890">
    <property type="entry name" value="NON-LTR RETROLELEMENT REVERSE TRANSCRIPTASE-LIKE PROTEIN-RELATED"/>
    <property type="match status" value="1"/>
</dbReference>
<dbReference type="PROSITE" id="PS50878">
    <property type="entry name" value="RT_POL"/>
    <property type="match status" value="1"/>
</dbReference>
<proteinExistence type="predicted"/>
<comment type="caution">
    <text evidence="2">The sequence shown here is derived from an EMBL/GenBank/DDBJ whole genome shotgun (WGS) entry which is preliminary data.</text>
</comment>
<organism evidence="2 3">
    <name type="scientific">Lactuca sativa</name>
    <name type="common">Garden lettuce</name>
    <dbReference type="NCBI Taxonomy" id="4236"/>
    <lineage>
        <taxon>Eukaryota</taxon>
        <taxon>Viridiplantae</taxon>
        <taxon>Streptophyta</taxon>
        <taxon>Embryophyta</taxon>
        <taxon>Tracheophyta</taxon>
        <taxon>Spermatophyta</taxon>
        <taxon>Magnoliopsida</taxon>
        <taxon>eudicotyledons</taxon>
        <taxon>Gunneridae</taxon>
        <taxon>Pentapetalae</taxon>
        <taxon>asterids</taxon>
        <taxon>campanulids</taxon>
        <taxon>Asterales</taxon>
        <taxon>Asteraceae</taxon>
        <taxon>Cichorioideae</taxon>
        <taxon>Cichorieae</taxon>
        <taxon>Lactucinae</taxon>
        <taxon>Lactuca</taxon>
    </lineage>
</organism>
<gene>
    <name evidence="2" type="ORF">LSAT_V11C400158790</name>
</gene>
<dbReference type="CDD" id="cd01650">
    <property type="entry name" value="RT_nLTR_like"/>
    <property type="match status" value="1"/>
</dbReference>
<feature type="domain" description="Reverse transcriptase" evidence="1">
    <location>
        <begin position="135"/>
        <end position="398"/>
    </location>
</feature>
<name>A0A9R1VXR6_LACSA</name>
<dbReference type="Pfam" id="PF00078">
    <property type="entry name" value="RVT_1"/>
    <property type="match status" value="1"/>
</dbReference>
<keyword evidence="3" id="KW-1185">Reference proteome</keyword>
<evidence type="ECO:0000259" key="1">
    <source>
        <dbReference type="PROSITE" id="PS50878"/>
    </source>
</evidence>
<dbReference type="InterPro" id="IPR000477">
    <property type="entry name" value="RT_dom"/>
</dbReference>